<evidence type="ECO:0000256" key="3">
    <source>
        <dbReference type="ARBA" id="ARBA00022603"/>
    </source>
</evidence>
<dbReference type="GO" id="GO:0005829">
    <property type="term" value="C:cytosol"/>
    <property type="evidence" value="ECO:0007669"/>
    <property type="project" value="TreeGrafter"/>
</dbReference>
<evidence type="ECO:0000256" key="1">
    <source>
        <dbReference type="ARBA" id="ARBA00022490"/>
    </source>
</evidence>
<dbReference type="InterPro" id="IPR029063">
    <property type="entry name" value="SAM-dependent_MTases_sf"/>
</dbReference>
<dbReference type="PANTHER" id="PTHR31760">
    <property type="entry name" value="S-ADENOSYL-L-METHIONINE-DEPENDENT METHYLTRANSFERASES SUPERFAMILY PROTEIN"/>
    <property type="match status" value="1"/>
</dbReference>
<dbReference type="Gene3D" id="3.40.50.150">
    <property type="entry name" value="Vaccinia Virus protein VP39"/>
    <property type="match status" value="1"/>
</dbReference>
<name>A0A971M6X2_9BACT</name>
<comment type="subcellular location">
    <subcellularLocation>
        <location evidence="6">Cytoplasm</location>
    </subcellularLocation>
</comment>
<keyword evidence="1 6" id="KW-0963">Cytoplasm</keyword>
<proteinExistence type="inferred from homology"/>
<reference evidence="7" key="2">
    <citation type="submission" date="2020-01" db="EMBL/GenBank/DDBJ databases">
        <authorList>
            <person name="Campanaro S."/>
        </authorList>
    </citation>
    <scope>NUCLEOTIDE SEQUENCE</scope>
    <source>
        <strain evidence="7">AS06rmzACSIP_7</strain>
    </source>
</reference>
<feature type="binding site" evidence="6">
    <location>
        <begin position="121"/>
        <end position="122"/>
    </location>
    <ligand>
        <name>S-adenosyl-L-methionine</name>
        <dbReference type="ChEBI" id="CHEBI:59789"/>
    </ligand>
</feature>
<comment type="caution">
    <text evidence="7">The sequence shown here is derived from an EMBL/GenBank/DDBJ whole genome shotgun (WGS) entry which is preliminary data.</text>
</comment>
<dbReference type="Pfam" id="PF02527">
    <property type="entry name" value="GidB"/>
    <property type="match status" value="1"/>
</dbReference>
<keyword evidence="2 6" id="KW-0698">rRNA processing</keyword>
<feature type="binding site" evidence="6">
    <location>
        <position position="70"/>
    </location>
    <ligand>
        <name>S-adenosyl-L-methionine</name>
        <dbReference type="ChEBI" id="CHEBI:59789"/>
    </ligand>
</feature>
<dbReference type="HAMAP" id="MF_00074">
    <property type="entry name" value="16SrRNA_methyltr_G"/>
    <property type="match status" value="1"/>
</dbReference>
<evidence type="ECO:0000313" key="8">
    <source>
        <dbReference type="Proteomes" id="UP000777265"/>
    </source>
</evidence>
<organism evidence="7 8">
    <name type="scientific">Syntrophorhabdus aromaticivorans</name>
    <dbReference type="NCBI Taxonomy" id="328301"/>
    <lineage>
        <taxon>Bacteria</taxon>
        <taxon>Pseudomonadati</taxon>
        <taxon>Thermodesulfobacteriota</taxon>
        <taxon>Syntrophorhabdia</taxon>
        <taxon>Syntrophorhabdales</taxon>
        <taxon>Syntrophorhabdaceae</taxon>
        <taxon>Syntrophorhabdus</taxon>
    </lineage>
</organism>
<sequence length="198" mass="22404">MEQGLVFFGVPFDGSIIHDLCFYVTELERWNRRMNLVGLKDAPSIVQKLIYDALLLYGYVKESPSVLDLGSGSGILGIPLAILNRERRVFSVDKSLRKIQFQNHIRRTLGLHGFSPLHGRIESLEPMEVESLVVKAFGSIAHILEKGGRHVRKGGRAFILKGPKEKAIEHEEFVMTDDVSYVLPSGTNPYRLLVYRKK</sequence>
<evidence type="ECO:0000256" key="4">
    <source>
        <dbReference type="ARBA" id="ARBA00022679"/>
    </source>
</evidence>
<keyword evidence="3 6" id="KW-0489">Methyltransferase</keyword>
<dbReference type="CDD" id="cd02440">
    <property type="entry name" value="AdoMet_MTases"/>
    <property type="match status" value="1"/>
</dbReference>
<evidence type="ECO:0000256" key="6">
    <source>
        <dbReference type="HAMAP-Rule" id="MF_00074"/>
    </source>
</evidence>
<dbReference type="PANTHER" id="PTHR31760:SF0">
    <property type="entry name" value="S-ADENOSYL-L-METHIONINE-DEPENDENT METHYLTRANSFERASES SUPERFAMILY PROTEIN"/>
    <property type="match status" value="1"/>
</dbReference>
<keyword evidence="5 6" id="KW-0949">S-adenosyl-L-methionine</keyword>
<keyword evidence="4 6" id="KW-0808">Transferase</keyword>
<feature type="binding site" evidence="6">
    <location>
        <position position="135"/>
    </location>
    <ligand>
        <name>S-adenosyl-L-methionine</name>
        <dbReference type="ChEBI" id="CHEBI:59789"/>
    </ligand>
</feature>
<reference evidence="7" key="1">
    <citation type="journal article" date="2020" name="Biotechnol. Biofuels">
        <title>New insights from the biogas microbiome by comprehensive genome-resolved metagenomics of nearly 1600 species originating from multiple anaerobic digesters.</title>
        <authorList>
            <person name="Campanaro S."/>
            <person name="Treu L."/>
            <person name="Rodriguez-R L.M."/>
            <person name="Kovalovszki A."/>
            <person name="Ziels R.M."/>
            <person name="Maus I."/>
            <person name="Zhu X."/>
            <person name="Kougias P.G."/>
            <person name="Basile A."/>
            <person name="Luo G."/>
            <person name="Schluter A."/>
            <person name="Konstantinidis K.T."/>
            <person name="Angelidaki I."/>
        </authorList>
    </citation>
    <scope>NUCLEOTIDE SEQUENCE</scope>
    <source>
        <strain evidence="7">AS06rmzACSIP_7</strain>
    </source>
</reference>
<dbReference type="EC" id="2.1.1.-" evidence="6"/>
<evidence type="ECO:0000256" key="5">
    <source>
        <dbReference type="ARBA" id="ARBA00022691"/>
    </source>
</evidence>
<accession>A0A971M6X2</accession>
<gene>
    <name evidence="6 7" type="primary">rsmG</name>
    <name evidence="7" type="ORF">GXY80_12450</name>
</gene>
<dbReference type="SUPFAM" id="SSF53335">
    <property type="entry name" value="S-adenosyl-L-methionine-dependent methyltransferases"/>
    <property type="match status" value="1"/>
</dbReference>
<evidence type="ECO:0000313" key="7">
    <source>
        <dbReference type="EMBL" id="NLW36266.1"/>
    </source>
</evidence>
<feature type="binding site" evidence="6">
    <location>
        <begin position="93"/>
        <end position="95"/>
    </location>
    <ligand>
        <name>S-adenosyl-L-methionine</name>
        <dbReference type="ChEBI" id="CHEBI:59789"/>
    </ligand>
</feature>
<comment type="function">
    <text evidence="6">Specifically methylates the N7 position of a guanine in 16S rRNA.</text>
</comment>
<dbReference type="AlphaFoldDB" id="A0A971M6X2"/>
<dbReference type="PIRSF" id="PIRSF003078">
    <property type="entry name" value="GidB"/>
    <property type="match status" value="1"/>
</dbReference>
<dbReference type="Proteomes" id="UP000777265">
    <property type="component" value="Unassembled WGS sequence"/>
</dbReference>
<dbReference type="NCBIfam" id="TIGR00138">
    <property type="entry name" value="rsmG_gidB"/>
    <property type="match status" value="1"/>
</dbReference>
<comment type="caution">
    <text evidence="6">Lacks conserved residue(s) required for the propagation of feature annotation.</text>
</comment>
<dbReference type="EMBL" id="JAAYEE010000228">
    <property type="protein sequence ID" value="NLW36266.1"/>
    <property type="molecule type" value="Genomic_DNA"/>
</dbReference>
<evidence type="ECO:0000256" key="2">
    <source>
        <dbReference type="ARBA" id="ARBA00022552"/>
    </source>
</evidence>
<comment type="similarity">
    <text evidence="6">Belongs to the methyltransferase superfamily. RNA methyltransferase RsmG family.</text>
</comment>
<dbReference type="GO" id="GO:0070043">
    <property type="term" value="F:rRNA (guanine-N7-)-methyltransferase activity"/>
    <property type="evidence" value="ECO:0007669"/>
    <property type="project" value="UniProtKB-UniRule"/>
</dbReference>
<dbReference type="InterPro" id="IPR003682">
    <property type="entry name" value="rRNA_ssu_MeTfrase_G"/>
</dbReference>
<protein>
    <recommendedName>
        <fullName evidence="6">Ribosomal RNA small subunit methyltransferase G</fullName>
        <ecNumber evidence="6">2.1.1.-</ecNumber>
    </recommendedName>
    <alternativeName>
        <fullName evidence="6">16S rRNA 7-methylguanosine methyltransferase</fullName>
        <shortName evidence="6">16S rRNA m7G methyltransferase</shortName>
    </alternativeName>
</protein>